<evidence type="ECO:0000256" key="3">
    <source>
        <dbReference type="RuleBase" id="RU364104"/>
    </source>
</evidence>
<comment type="caution">
    <text evidence="4">The sequence shown here is derived from an EMBL/GenBank/DDBJ whole genome shotgun (WGS) entry which is preliminary data.</text>
</comment>
<keyword evidence="3" id="KW-0143">Chaperone</keyword>
<dbReference type="GO" id="GO:0005743">
    <property type="term" value="C:mitochondrial inner membrane"/>
    <property type="evidence" value="ECO:0007669"/>
    <property type="project" value="UniProtKB-SubCell"/>
</dbReference>
<proteinExistence type="inferred from homology"/>
<evidence type="ECO:0000313" key="5">
    <source>
        <dbReference type="Proteomes" id="UP000759537"/>
    </source>
</evidence>
<dbReference type="Pfam" id="PF08583">
    <property type="entry name" value="Cmc1"/>
    <property type="match status" value="1"/>
</dbReference>
<name>A0A9P5T9Z6_9AGAM</name>
<dbReference type="InterPro" id="IPR013892">
    <property type="entry name" value="Cyt_c_biogenesis_Cmc1-like"/>
</dbReference>
<organism evidence="4 5">
    <name type="scientific">Russula ochroleuca</name>
    <dbReference type="NCBI Taxonomy" id="152965"/>
    <lineage>
        <taxon>Eukaryota</taxon>
        <taxon>Fungi</taxon>
        <taxon>Dikarya</taxon>
        <taxon>Basidiomycota</taxon>
        <taxon>Agaricomycotina</taxon>
        <taxon>Agaricomycetes</taxon>
        <taxon>Russulales</taxon>
        <taxon>Russulaceae</taxon>
        <taxon>Russula</taxon>
    </lineage>
</organism>
<evidence type="ECO:0000256" key="1">
    <source>
        <dbReference type="ARBA" id="ARBA00007347"/>
    </source>
</evidence>
<reference evidence="4" key="1">
    <citation type="submission" date="2019-10" db="EMBL/GenBank/DDBJ databases">
        <authorList>
            <consortium name="DOE Joint Genome Institute"/>
            <person name="Kuo A."/>
            <person name="Miyauchi S."/>
            <person name="Kiss E."/>
            <person name="Drula E."/>
            <person name="Kohler A."/>
            <person name="Sanchez-Garcia M."/>
            <person name="Andreopoulos B."/>
            <person name="Barry K.W."/>
            <person name="Bonito G."/>
            <person name="Buee M."/>
            <person name="Carver A."/>
            <person name="Chen C."/>
            <person name="Cichocki N."/>
            <person name="Clum A."/>
            <person name="Culley D."/>
            <person name="Crous P.W."/>
            <person name="Fauchery L."/>
            <person name="Girlanda M."/>
            <person name="Hayes R."/>
            <person name="Keri Z."/>
            <person name="LaButti K."/>
            <person name="Lipzen A."/>
            <person name="Lombard V."/>
            <person name="Magnuson J."/>
            <person name="Maillard F."/>
            <person name="Morin E."/>
            <person name="Murat C."/>
            <person name="Nolan M."/>
            <person name="Ohm R."/>
            <person name="Pangilinan J."/>
            <person name="Pereira M."/>
            <person name="Perotto S."/>
            <person name="Peter M."/>
            <person name="Riley R."/>
            <person name="Sitrit Y."/>
            <person name="Stielow B."/>
            <person name="Szollosi G."/>
            <person name="Zifcakova L."/>
            <person name="Stursova M."/>
            <person name="Spatafora J.W."/>
            <person name="Tedersoo L."/>
            <person name="Vaario L.-M."/>
            <person name="Yamada A."/>
            <person name="Yan M."/>
            <person name="Wang P."/>
            <person name="Xu J."/>
            <person name="Bruns T."/>
            <person name="Baldrian P."/>
            <person name="Vilgalys R."/>
            <person name="Henrissat B."/>
            <person name="Grigoriev I.V."/>
            <person name="Hibbett D."/>
            <person name="Nagy L.G."/>
            <person name="Martin F.M."/>
        </authorList>
    </citation>
    <scope>NUCLEOTIDE SEQUENCE</scope>
    <source>
        <strain evidence="4">Prilba</strain>
    </source>
</reference>
<protein>
    <recommendedName>
        <fullName evidence="3">COX assembly mitochondrial protein</fullName>
    </recommendedName>
</protein>
<keyword evidence="2" id="KW-1015">Disulfide bond</keyword>
<evidence type="ECO:0000313" key="4">
    <source>
        <dbReference type="EMBL" id="KAF8481148.1"/>
    </source>
</evidence>
<keyword evidence="3" id="KW-0496">Mitochondrion</keyword>
<dbReference type="AlphaFoldDB" id="A0A9P5T9Z6"/>
<evidence type="ECO:0000256" key="2">
    <source>
        <dbReference type="ARBA" id="ARBA00023157"/>
    </source>
</evidence>
<keyword evidence="3" id="KW-0999">Mitochondrion inner membrane</keyword>
<comment type="subcellular location">
    <subcellularLocation>
        <location evidence="3">Mitochondrion inner membrane</location>
    </subcellularLocation>
</comment>
<keyword evidence="5" id="KW-1185">Reference proteome</keyword>
<keyword evidence="3" id="KW-0472">Membrane</keyword>
<dbReference type="Proteomes" id="UP000759537">
    <property type="component" value="Unassembled WGS sequence"/>
</dbReference>
<comment type="function">
    <text evidence="3">Required for mitochondrial cytochrome c oxidase (COX) assembly and respiration.</text>
</comment>
<gene>
    <name evidence="4" type="ORF">DFH94DRAFT_443929</name>
</gene>
<accession>A0A9P5T9Z6</accession>
<comment type="similarity">
    <text evidence="1 3">Belongs to the CMC family.</text>
</comment>
<sequence>MSTLSRREEETLFKATKANALKECDPLVKGMFTLCVLCASVTLPVAFADCAAGRTVSVAWACREKFKAIQDCVYQFTRPESMQLVRDEYLRLRNEQQEQPPS</sequence>
<reference evidence="4" key="2">
    <citation type="journal article" date="2020" name="Nat. Commun.">
        <title>Large-scale genome sequencing of mycorrhizal fungi provides insights into the early evolution of symbiotic traits.</title>
        <authorList>
            <person name="Miyauchi S."/>
            <person name="Kiss E."/>
            <person name="Kuo A."/>
            <person name="Drula E."/>
            <person name="Kohler A."/>
            <person name="Sanchez-Garcia M."/>
            <person name="Morin E."/>
            <person name="Andreopoulos B."/>
            <person name="Barry K.W."/>
            <person name="Bonito G."/>
            <person name="Buee M."/>
            <person name="Carver A."/>
            <person name="Chen C."/>
            <person name="Cichocki N."/>
            <person name="Clum A."/>
            <person name="Culley D."/>
            <person name="Crous P.W."/>
            <person name="Fauchery L."/>
            <person name="Girlanda M."/>
            <person name="Hayes R.D."/>
            <person name="Keri Z."/>
            <person name="LaButti K."/>
            <person name="Lipzen A."/>
            <person name="Lombard V."/>
            <person name="Magnuson J."/>
            <person name="Maillard F."/>
            <person name="Murat C."/>
            <person name="Nolan M."/>
            <person name="Ohm R.A."/>
            <person name="Pangilinan J."/>
            <person name="Pereira M.F."/>
            <person name="Perotto S."/>
            <person name="Peter M."/>
            <person name="Pfister S."/>
            <person name="Riley R."/>
            <person name="Sitrit Y."/>
            <person name="Stielow J.B."/>
            <person name="Szollosi G."/>
            <person name="Zifcakova L."/>
            <person name="Stursova M."/>
            <person name="Spatafora J.W."/>
            <person name="Tedersoo L."/>
            <person name="Vaario L.M."/>
            <person name="Yamada A."/>
            <person name="Yan M."/>
            <person name="Wang P."/>
            <person name="Xu J."/>
            <person name="Bruns T."/>
            <person name="Baldrian P."/>
            <person name="Vilgalys R."/>
            <person name="Dunand C."/>
            <person name="Henrissat B."/>
            <person name="Grigoriev I.V."/>
            <person name="Hibbett D."/>
            <person name="Nagy L.G."/>
            <person name="Martin F.M."/>
        </authorList>
    </citation>
    <scope>NUCLEOTIDE SEQUENCE</scope>
    <source>
        <strain evidence="4">Prilba</strain>
    </source>
</reference>
<dbReference type="OrthoDB" id="6224010at2759"/>
<dbReference type="EMBL" id="WHVB01000007">
    <property type="protein sequence ID" value="KAF8481148.1"/>
    <property type="molecule type" value="Genomic_DNA"/>
</dbReference>